<name>A0A316TTW7_9BACT</name>
<dbReference type="Gene3D" id="2.40.50.100">
    <property type="match status" value="1"/>
</dbReference>
<organism evidence="5 6">
    <name type="scientific">Rhodohalobacter mucosus</name>
    <dbReference type="NCBI Taxonomy" id="2079485"/>
    <lineage>
        <taxon>Bacteria</taxon>
        <taxon>Pseudomonadati</taxon>
        <taxon>Balneolota</taxon>
        <taxon>Balneolia</taxon>
        <taxon>Balneolales</taxon>
        <taxon>Balneolaceae</taxon>
        <taxon>Rhodohalobacter</taxon>
    </lineage>
</organism>
<evidence type="ECO:0000313" key="5">
    <source>
        <dbReference type="EMBL" id="PWN08003.1"/>
    </source>
</evidence>
<feature type="domain" description="CusB-like beta-barrel" evidence="3">
    <location>
        <begin position="216"/>
        <end position="289"/>
    </location>
</feature>
<dbReference type="Gene3D" id="2.40.420.20">
    <property type="match status" value="1"/>
</dbReference>
<dbReference type="Pfam" id="PF25954">
    <property type="entry name" value="Beta-barrel_RND_2"/>
    <property type="match status" value="1"/>
</dbReference>
<dbReference type="InterPro" id="IPR006143">
    <property type="entry name" value="RND_pump_MFP"/>
</dbReference>
<dbReference type="InterPro" id="IPR058647">
    <property type="entry name" value="BSH_CzcB-like"/>
</dbReference>
<dbReference type="GO" id="GO:0015562">
    <property type="term" value="F:efflux transmembrane transporter activity"/>
    <property type="evidence" value="ECO:0007669"/>
    <property type="project" value="TreeGrafter"/>
</dbReference>
<feature type="domain" description="CzcB-like barrel-sandwich hybrid" evidence="4">
    <location>
        <begin position="72"/>
        <end position="210"/>
    </location>
</feature>
<feature type="coiled-coil region" evidence="2">
    <location>
        <begin position="109"/>
        <end position="174"/>
    </location>
</feature>
<dbReference type="PROSITE" id="PS51257">
    <property type="entry name" value="PROKAR_LIPOPROTEIN"/>
    <property type="match status" value="1"/>
</dbReference>
<keyword evidence="6" id="KW-1185">Reference proteome</keyword>
<dbReference type="InterPro" id="IPR058792">
    <property type="entry name" value="Beta-barrel_RND_2"/>
</dbReference>
<dbReference type="Pfam" id="PF25973">
    <property type="entry name" value="BSH_CzcB"/>
    <property type="match status" value="1"/>
</dbReference>
<dbReference type="GO" id="GO:1990281">
    <property type="term" value="C:efflux pump complex"/>
    <property type="evidence" value="ECO:0007669"/>
    <property type="project" value="TreeGrafter"/>
</dbReference>
<comment type="similarity">
    <text evidence="1">Belongs to the membrane fusion protein (MFP) (TC 8.A.1) family.</text>
</comment>
<dbReference type="EMBL" id="QGGB01000002">
    <property type="protein sequence ID" value="PWN08003.1"/>
    <property type="molecule type" value="Genomic_DNA"/>
</dbReference>
<evidence type="ECO:0000256" key="1">
    <source>
        <dbReference type="ARBA" id="ARBA00009477"/>
    </source>
</evidence>
<accession>A0A316TTW7</accession>
<dbReference type="SUPFAM" id="SSF111369">
    <property type="entry name" value="HlyD-like secretion proteins"/>
    <property type="match status" value="1"/>
</dbReference>
<dbReference type="Gene3D" id="1.10.287.470">
    <property type="entry name" value="Helix hairpin bin"/>
    <property type="match status" value="1"/>
</dbReference>
<reference evidence="5 6" key="1">
    <citation type="submission" date="2018-05" db="EMBL/GenBank/DDBJ databases">
        <title>Rhodohalobacter halophilus gen. nov., sp. nov., a moderately halophilic member of the family Balneolaceae.</title>
        <authorList>
            <person name="Liu Z.-W."/>
        </authorList>
    </citation>
    <scope>NUCLEOTIDE SEQUENCE [LARGE SCALE GENOMIC DNA]</scope>
    <source>
        <strain evidence="5 6">8A47</strain>
    </source>
</reference>
<evidence type="ECO:0000259" key="4">
    <source>
        <dbReference type="Pfam" id="PF25973"/>
    </source>
</evidence>
<dbReference type="NCBIfam" id="TIGR01730">
    <property type="entry name" value="RND_mfp"/>
    <property type="match status" value="1"/>
</dbReference>
<dbReference type="AlphaFoldDB" id="A0A316TTW7"/>
<dbReference type="Proteomes" id="UP000245533">
    <property type="component" value="Unassembled WGS sequence"/>
</dbReference>
<dbReference type="Gene3D" id="2.40.30.170">
    <property type="match status" value="1"/>
</dbReference>
<dbReference type="PANTHER" id="PTHR30469">
    <property type="entry name" value="MULTIDRUG RESISTANCE PROTEIN MDTA"/>
    <property type="match status" value="1"/>
</dbReference>
<gene>
    <name evidence="5" type="ORF">DDZ15_03045</name>
</gene>
<protein>
    <submittedName>
        <fullName evidence="5">Uncharacterized protein</fullName>
    </submittedName>
</protein>
<evidence type="ECO:0000256" key="2">
    <source>
        <dbReference type="SAM" id="Coils"/>
    </source>
</evidence>
<comment type="caution">
    <text evidence="5">The sequence shown here is derived from an EMBL/GenBank/DDBJ whole genome shotgun (WGS) entry which is preliminary data.</text>
</comment>
<dbReference type="PANTHER" id="PTHR30469:SF15">
    <property type="entry name" value="HLYD FAMILY OF SECRETION PROTEINS"/>
    <property type="match status" value="1"/>
</dbReference>
<keyword evidence="2" id="KW-0175">Coiled coil</keyword>
<proteinExistence type="inferred from homology"/>
<evidence type="ECO:0000313" key="6">
    <source>
        <dbReference type="Proteomes" id="UP000245533"/>
    </source>
</evidence>
<evidence type="ECO:0000259" key="3">
    <source>
        <dbReference type="Pfam" id="PF25954"/>
    </source>
</evidence>
<sequence>MISKINRDMKFKAGIVHTTLLMVFLISGCSTDDAALPEQEPVAVDVETAGMSLAYSDRTFPASVESDNQASLSTIVMGTVTAVPVTVGDEVKKGDILIRIKDDQIRAQKSQIEANLVQARANMENTETNYNRIKNLYAEDSATSKELDDISTMYEIAKANLEALEARLNEVNEMLAYTVIRAPFDGIVSRKFVSEGDMAAPGHPLVAVSDPSNVKITASVAESEIGQIEEGSEVSVTISSAGLAGVPARLTAVSSAGDPMSRQYAIEAALEDEEEISRLKVGMFAEIHVSINPSEALYIPIQAVVERGQLTGIYSITDNNRAVLRWVRLGKRSGEQVEVLTGLKPGEKYVLGPTDLIRQGQALRVR</sequence>